<dbReference type="EMBL" id="JH994054">
    <property type="protein sequence ID" value="ELQ74282.1"/>
    <property type="molecule type" value="Genomic_DNA"/>
</dbReference>
<dbReference type="EC" id="3.6.3.8" evidence="3"/>
<dbReference type="GO" id="GO:0016787">
    <property type="term" value="F:hydrolase activity"/>
    <property type="evidence" value="ECO:0007669"/>
    <property type="project" value="UniProtKB-KW"/>
</dbReference>
<dbReference type="HOGENOM" id="CLU_2225036_0_0_1"/>
<dbReference type="VEuPathDB" id="MicrosporidiaDB:THOM_2788"/>
<proteinExistence type="predicted"/>
<sequence length="106" mass="12175">MVVATQINARSLSSRVSPFLNIKRNNYFIGVNVAVLVCQLFVMQKFNLVFRTQALTINEWTVSIILAALLLVYMAVIRRLENYWEDQRIARWNSSLAHSRASTTQA</sequence>
<keyword evidence="1" id="KW-1133">Transmembrane helix</keyword>
<keyword evidence="4" id="KW-1185">Reference proteome</keyword>
<reference evidence="3 4" key="1">
    <citation type="journal article" date="2012" name="PLoS Pathog.">
        <title>The genome of the obligate intracellular parasite Trachipleistophora hominis: new insights into microsporidian genome dynamics and reductive evolution.</title>
        <authorList>
            <person name="Heinz E."/>
            <person name="Williams T.A."/>
            <person name="Nakjang S."/>
            <person name="Noel C.J."/>
            <person name="Swan D.C."/>
            <person name="Goldberg A.V."/>
            <person name="Harris S.R."/>
            <person name="Weinmaier T."/>
            <person name="Markert S."/>
            <person name="Becher D."/>
            <person name="Bernhardt J."/>
            <person name="Dagan T."/>
            <person name="Hacker C."/>
            <person name="Lucocq J.M."/>
            <person name="Schweder T."/>
            <person name="Rattei T."/>
            <person name="Hall N."/>
            <person name="Hirt R.P."/>
            <person name="Embley T.M."/>
        </authorList>
    </citation>
    <scope>NUCLEOTIDE SEQUENCE [LARGE SCALE GENOMIC DNA]</scope>
</reference>
<evidence type="ECO:0000313" key="3">
    <source>
        <dbReference type="EMBL" id="ELQ74282.1"/>
    </source>
</evidence>
<dbReference type="InterPro" id="IPR006068">
    <property type="entry name" value="ATPase_P-typ_cation-transptr_C"/>
</dbReference>
<dbReference type="InParanoid" id="L7JU66"/>
<dbReference type="Gene3D" id="1.20.1110.10">
    <property type="entry name" value="Calcium-transporting ATPase, transmembrane domain"/>
    <property type="match status" value="1"/>
</dbReference>
<dbReference type="SUPFAM" id="SSF81665">
    <property type="entry name" value="Calcium ATPase, transmembrane domain M"/>
    <property type="match status" value="1"/>
</dbReference>
<gene>
    <name evidence="3" type="ORF">THOM_2788</name>
</gene>
<keyword evidence="1" id="KW-0812">Transmembrane</keyword>
<dbReference type="Proteomes" id="UP000011185">
    <property type="component" value="Unassembled WGS sequence"/>
</dbReference>
<keyword evidence="1" id="KW-0472">Membrane</keyword>
<evidence type="ECO:0000313" key="4">
    <source>
        <dbReference type="Proteomes" id="UP000011185"/>
    </source>
</evidence>
<feature type="domain" description="Cation-transporting P-type ATPase C-terminal" evidence="2">
    <location>
        <begin position="6"/>
        <end position="79"/>
    </location>
</feature>
<evidence type="ECO:0000259" key="2">
    <source>
        <dbReference type="Pfam" id="PF00689"/>
    </source>
</evidence>
<dbReference type="InterPro" id="IPR023298">
    <property type="entry name" value="ATPase_P-typ_TM_dom_sf"/>
</dbReference>
<feature type="transmembrane region" description="Helical" evidence="1">
    <location>
        <begin position="27"/>
        <end position="48"/>
    </location>
</feature>
<evidence type="ECO:0000256" key="1">
    <source>
        <dbReference type="SAM" id="Phobius"/>
    </source>
</evidence>
<feature type="transmembrane region" description="Helical" evidence="1">
    <location>
        <begin position="60"/>
        <end position="77"/>
    </location>
</feature>
<dbReference type="AlphaFoldDB" id="L7JU66"/>
<organism evidence="3 4">
    <name type="scientific">Trachipleistophora hominis</name>
    <name type="common">Microsporidian parasite</name>
    <dbReference type="NCBI Taxonomy" id="72359"/>
    <lineage>
        <taxon>Eukaryota</taxon>
        <taxon>Fungi</taxon>
        <taxon>Fungi incertae sedis</taxon>
        <taxon>Microsporidia</taxon>
        <taxon>Pleistophoridae</taxon>
        <taxon>Trachipleistophora</taxon>
    </lineage>
</organism>
<protein>
    <submittedName>
        <fullName evidence="3">P-type ATPase (P-ATPase) Superfamily</fullName>
        <ecNumber evidence="3">3.6.3.8</ecNumber>
    </submittedName>
</protein>
<keyword evidence="3" id="KW-0378">Hydrolase</keyword>
<accession>L7JU66</accession>
<name>L7JU66_TRAHO</name>
<dbReference type="Pfam" id="PF00689">
    <property type="entry name" value="Cation_ATPase_C"/>
    <property type="match status" value="1"/>
</dbReference>